<dbReference type="GeneTree" id="ENSGT00940000167873"/>
<dbReference type="Ensembl" id="ENSMZET00005000167.1">
    <property type="protein sequence ID" value="ENSMZEP00005000127.1"/>
    <property type="gene ID" value="ENSMZEG00005000151.1"/>
</dbReference>
<sequence length="200" mass="22442">MVSLLPPVGTEVFRHFTTASQEVQQQHVTGAKDALDNVTQKNLPKPAAHLETGKSLPLIYGDLPPQLLNIPLEDLDPFYQSRKTFMVLSKGNIINRFSADSSCYLLSPFNPLRTLDDVDKILICLIILHSLYNGSTLLSQTRCVPEEGASIEAVWKGYVYMAIFVFEALVKVVARGFCVGRFTFLRDPWNWLDIIIISTL</sequence>
<dbReference type="GO" id="GO:0019228">
    <property type="term" value="P:neuronal action potential"/>
    <property type="evidence" value="ECO:0007669"/>
    <property type="project" value="TreeGrafter"/>
</dbReference>
<evidence type="ECO:0000313" key="7">
    <source>
        <dbReference type="Proteomes" id="UP000265160"/>
    </source>
</evidence>
<dbReference type="SUPFAM" id="SSF81324">
    <property type="entry name" value="Voltage-gated potassium channels"/>
    <property type="match status" value="1"/>
</dbReference>
<keyword evidence="4" id="KW-0472">Membrane</keyword>
<name>A0A3P9ARU7_9CICH</name>
<evidence type="ECO:0000259" key="5">
    <source>
        <dbReference type="Pfam" id="PF00520"/>
    </source>
</evidence>
<reference evidence="6" key="2">
    <citation type="submission" date="2025-09" db="UniProtKB">
        <authorList>
            <consortium name="Ensembl"/>
        </authorList>
    </citation>
    <scope>IDENTIFICATION</scope>
</reference>
<dbReference type="PANTHER" id="PTHR10037:SF223">
    <property type="entry name" value="SODIUM CHANNEL PROTEIN TYPE 4 SUBUNIT ALPHA"/>
    <property type="match status" value="1"/>
</dbReference>
<keyword evidence="7" id="KW-1185">Reference proteome</keyword>
<dbReference type="InterPro" id="IPR005821">
    <property type="entry name" value="Ion_trans_dom"/>
</dbReference>
<dbReference type="GO" id="GO:0086010">
    <property type="term" value="P:membrane depolarization during action potential"/>
    <property type="evidence" value="ECO:0007669"/>
    <property type="project" value="TreeGrafter"/>
</dbReference>
<protein>
    <recommendedName>
        <fullName evidence="5">Ion transport domain-containing protein</fullName>
    </recommendedName>
</protein>
<dbReference type="Pfam" id="PF00520">
    <property type="entry name" value="Ion_trans"/>
    <property type="match status" value="1"/>
</dbReference>
<dbReference type="Gene3D" id="1.20.120.350">
    <property type="entry name" value="Voltage-gated potassium channels. Chain C"/>
    <property type="match status" value="1"/>
</dbReference>
<dbReference type="PANTHER" id="PTHR10037">
    <property type="entry name" value="VOLTAGE-GATED CATION CHANNEL CALCIUM AND SODIUM"/>
    <property type="match status" value="1"/>
</dbReference>
<feature type="domain" description="Ion transport" evidence="5">
    <location>
        <begin position="125"/>
        <end position="198"/>
    </location>
</feature>
<dbReference type="Proteomes" id="UP000265160">
    <property type="component" value="Unplaced"/>
</dbReference>
<evidence type="ECO:0000256" key="2">
    <source>
        <dbReference type="ARBA" id="ARBA00022692"/>
    </source>
</evidence>
<dbReference type="STRING" id="106582.ENSMZEP00005000127"/>
<dbReference type="InterPro" id="IPR043203">
    <property type="entry name" value="VGCC_Ca_Na"/>
</dbReference>
<keyword evidence="3" id="KW-1133">Transmembrane helix</keyword>
<dbReference type="AlphaFoldDB" id="A0A3P9ARU7"/>
<organism evidence="6 7">
    <name type="scientific">Maylandia zebra</name>
    <name type="common">zebra mbuna</name>
    <dbReference type="NCBI Taxonomy" id="106582"/>
    <lineage>
        <taxon>Eukaryota</taxon>
        <taxon>Metazoa</taxon>
        <taxon>Chordata</taxon>
        <taxon>Craniata</taxon>
        <taxon>Vertebrata</taxon>
        <taxon>Euteleostomi</taxon>
        <taxon>Actinopterygii</taxon>
        <taxon>Neopterygii</taxon>
        <taxon>Teleostei</taxon>
        <taxon>Neoteleostei</taxon>
        <taxon>Acanthomorphata</taxon>
        <taxon>Ovalentaria</taxon>
        <taxon>Cichlomorphae</taxon>
        <taxon>Cichliformes</taxon>
        <taxon>Cichlidae</taxon>
        <taxon>African cichlids</taxon>
        <taxon>Pseudocrenilabrinae</taxon>
        <taxon>Haplochromini</taxon>
        <taxon>Maylandia</taxon>
        <taxon>Maylandia zebra complex</taxon>
    </lineage>
</organism>
<evidence type="ECO:0000256" key="1">
    <source>
        <dbReference type="ARBA" id="ARBA00004141"/>
    </source>
</evidence>
<evidence type="ECO:0000313" key="6">
    <source>
        <dbReference type="Ensembl" id="ENSMZEP00005000127.1"/>
    </source>
</evidence>
<accession>A0A3P9ARU7</accession>
<keyword evidence="2" id="KW-0812">Transmembrane</keyword>
<evidence type="ECO:0000256" key="4">
    <source>
        <dbReference type="ARBA" id="ARBA00023136"/>
    </source>
</evidence>
<comment type="subcellular location">
    <subcellularLocation>
        <location evidence="1">Membrane</location>
        <topology evidence="1">Multi-pass membrane protein</topology>
    </subcellularLocation>
</comment>
<dbReference type="GO" id="GO:0005248">
    <property type="term" value="F:voltage-gated sodium channel activity"/>
    <property type="evidence" value="ECO:0007669"/>
    <property type="project" value="TreeGrafter"/>
</dbReference>
<evidence type="ECO:0000256" key="3">
    <source>
        <dbReference type="ARBA" id="ARBA00022989"/>
    </source>
</evidence>
<reference evidence="6" key="1">
    <citation type="submission" date="2025-08" db="UniProtKB">
        <authorList>
            <consortium name="Ensembl"/>
        </authorList>
    </citation>
    <scope>IDENTIFICATION</scope>
</reference>
<dbReference type="GO" id="GO:0001518">
    <property type="term" value="C:voltage-gated sodium channel complex"/>
    <property type="evidence" value="ECO:0007669"/>
    <property type="project" value="TreeGrafter"/>
</dbReference>
<proteinExistence type="predicted"/>
<dbReference type="InterPro" id="IPR027359">
    <property type="entry name" value="Volt_channel_dom_sf"/>
</dbReference>